<dbReference type="PANTHER" id="PTHR10066">
    <property type="entry name" value="BETA-GLUCURONIDASE"/>
    <property type="match status" value="1"/>
</dbReference>
<dbReference type="Gene3D" id="3.20.20.80">
    <property type="entry name" value="Glycosidases"/>
    <property type="match status" value="1"/>
</dbReference>
<comment type="similarity">
    <text evidence="1">Belongs to the glycosyl hydrolase 2 family.</text>
</comment>
<dbReference type="PANTHER" id="PTHR10066:SF67">
    <property type="entry name" value="BETA-GLUCURONIDASE"/>
    <property type="match status" value="1"/>
</dbReference>
<evidence type="ECO:0000313" key="4">
    <source>
        <dbReference type="Proteomes" id="UP001549122"/>
    </source>
</evidence>
<sequence>MCDIICLNRYYGWYIDHGYLDAAIPKLCAEIERWHEKYPDKPIMFSEFGVDTVSGMHSLYKNPYSEEFQAQFYREHFAVLDRYEYIIGEHLWNFADFATGNNIRRIDGNLKGIFTRDRRPKSVAFEIQKRWLEK</sequence>
<dbReference type="Proteomes" id="UP001549122">
    <property type="component" value="Unassembled WGS sequence"/>
</dbReference>
<gene>
    <name evidence="3" type="ORF">ABID29_001453</name>
</gene>
<dbReference type="InterPro" id="IPR017853">
    <property type="entry name" value="GH"/>
</dbReference>
<comment type="caution">
    <text evidence="3">The sequence shown here is derived from an EMBL/GenBank/DDBJ whole genome shotgun (WGS) entry which is preliminary data.</text>
</comment>
<dbReference type="EMBL" id="JBEPLO010000014">
    <property type="protein sequence ID" value="MET3558331.1"/>
    <property type="molecule type" value="Genomic_DNA"/>
</dbReference>
<evidence type="ECO:0000313" key="3">
    <source>
        <dbReference type="EMBL" id="MET3558331.1"/>
    </source>
</evidence>
<evidence type="ECO:0000256" key="1">
    <source>
        <dbReference type="ARBA" id="ARBA00007401"/>
    </source>
</evidence>
<dbReference type="Pfam" id="PF02836">
    <property type="entry name" value="Glyco_hydro_2_C"/>
    <property type="match status" value="1"/>
</dbReference>
<feature type="domain" description="Glycoside hydrolase family 2 catalytic" evidence="2">
    <location>
        <begin position="3"/>
        <end position="131"/>
    </location>
</feature>
<organism evidence="3 4">
    <name type="scientific">Streptococcus rupicaprae</name>
    <dbReference type="NCBI Taxonomy" id="759619"/>
    <lineage>
        <taxon>Bacteria</taxon>
        <taxon>Bacillati</taxon>
        <taxon>Bacillota</taxon>
        <taxon>Bacilli</taxon>
        <taxon>Lactobacillales</taxon>
        <taxon>Streptococcaceae</taxon>
        <taxon>Streptococcus</taxon>
    </lineage>
</organism>
<dbReference type="InterPro" id="IPR006103">
    <property type="entry name" value="Glyco_hydro_2_cat"/>
</dbReference>
<accession>A0ABV2FIE1</accession>
<dbReference type="SUPFAM" id="SSF51445">
    <property type="entry name" value="(Trans)glycosidases"/>
    <property type="match status" value="1"/>
</dbReference>
<evidence type="ECO:0000259" key="2">
    <source>
        <dbReference type="Pfam" id="PF02836"/>
    </source>
</evidence>
<proteinExistence type="inferred from homology"/>
<reference evidence="3 4" key="1">
    <citation type="submission" date="2024-06" db="EMBL/GenBank/DDBJ databases">
        <title>Genomic Encyclopedia of Type Strains, Phase IV (KMG-IV): sequencing the most valuable type-strain genomes for metagenomic binning, comparative biology and taxonomic classification.</title>
        <authorList>
            <person name="Goeker M."/>
        </authorList>
    </citation>
    <scope>NUCLEOTIDE SEQUENCE [LARGE SCALE GENOMIC DNA]</scope>
    <source>
        <strain evidence="3 4">DSM 28303</strain>
    </source>
</reference>
<keyword evidence="4" id="KW-1185">Reference proteome</keyword>
<name>A0ABV2FIE1_9STRE</name>
<protein>
    <submittedName>
        <fullName evidence="3">Beta-galactosidase/beta-glucuronidase</fullName>
    </submittedName>
</protein>